<accession>A0A9P4JSJ1</accession>
<dbReference type="PROSITE" id="PS00636">
    <property type="entry name" value="DNAJ_1"/>
    <property type="match status" value="1"/>
</dbReference>
<feature type="compositionally biased region" description="Polar residues" evidence="1">
    <location>
        <begin position="180"/>
        <end position="196"/>
    </location>
</feature>
<keyword evidence="4" id="KW-1185">Reference proteome</keyword>
<protein>
    <recommendedName>
        <fullName evidence="2">J domain-containing protein</fullName>
    </recommendedName>
</protein>
<comment type="caution">
    <text evidence="3">The sequence shown here is derived from an EMBL/GenBank/DDBJ whole genome shotgun (WGS) entry which is preliminary data.</text>
</comment>
<dbReference type="PRINTS" id="PR00625">
    <property type="entry name" value="JDOMAIN"/>
</dbReference>
<feature type="compositionally biased region" description="Pro residues" evidence="1">
    <location>
        <begin position="114"/>
        <end position="126"/>
    </location>
</feature>
<dbReference type="PANTHER" id="PTHR44029:SF1">
    <property type="entry name" value="DNAJ HOMOLOG SUBFAMILY C MEMBER 21"/>
    <property type="match status" value="1"/>
</dbReference>
<dbReference type="Proteomes" id="UP000799536">
    <property type="component" value="Unassembled WGS sequence"/>
</dbReference>
<dbReference type="PRINTS" id="PR01217">
    <property type="entry name" value="PRICHEXTENSN"/>
</dbReference>
<reference evidence="3" key="1">
    <citation type="journal article" date="2020" name="Stud. Mycol.">
        <title>101 Dothideomycetes genomes: a test case for predicting lifestyles and emergence of pathogens.</title>
        <authorList>
            <person name="Haridas S."/>
            <person name="Albert R."/>
            <person name="Binder M."/>
            <person name="Bloem J."/>
            <person name="Labutti K."/>
            <person name="Salamov A."/>
            <person name="Andreopoulos B."/>
            <person name="Baker S."/>
            <person name="Barry K."/>
            <person name="Bills G."/>
            <person name="Bluhm B."/>
            <person name="Cannon C."/>
            <person name="Castanera R."/>
            <person name="Culley D."/>
            <person name="Daum C."/>
            <person name="Ezra D."/>
            <person name="Gonzalez J."/>
            <person name="Henrissat B."/>
            <person name="Kuo A."/>
            <person name="Liang C."/>
            <person name="Lipzen A."/>
            <person name="Lutzoni F."/>
            <person name="Magnuson J."/>
            <person name="Mondo S."/>
            <person name="Nolan M."/>
            <person name="Ohm R."/>
            <person name="Pangilinan J."/>
            <person name="Park H.-J."/>
            <person name="Ramirez L."/>
            <person name="Alfaro M."/>
            <person name="Sun H."/>
            <person name="Tritt A."/>
            <person name="Yoshinaga Y."/>
            <person name="Zwiers L.-H."/>
            <person name="Turgeon B."/>
            <person name="Goodwin S."/>
            <person name="Spatafora J."/>
            <person name="Crous P."/>
            <person name="Grigoriev I."/>
        </authorList>
    </citation>
    <scope>NUCLEOTIDE SEQUENCE</scope>
    <source>
        <strain evidence="3">ATCC 74209</strain>
    </source>
</reference>
<feature type="compositionally biased region" description="Polar residues" evidence="1">
    <location>
        <begin position="446"/>
        <end position="476"/>
    </location>
</feature>
<feature type="compositionally biased region" description="Basic and acidic residues" evidence="1">
    <location>
        <begin position="67"/>
        <end position="77"/>
    </location>
</feature>
<feature type="compositionally biased region" description="Pro residues" evidence="1">
    <location>
        <begin position="227"/>
        <end position="245"/>
    </location>
</feature>
<proteinExistence type="predicted"/>
<dbReference type="Gene3D" id="1.10.287.110">
    <property type="entry name" value="DnaJ domain"/>
    <property type="match status" value="1"/>
</dbReference>
<sequence>MVKADPQRDYYADLKVPSNADASEIRKAFLKLALLHHPDRNPGRENEVVTQFQAIQAAHEILSDPVQRSKYDNDRKRYAYRNSSSAYNQQSARPTPGRYPTNPTPSASYYSKPGPSPRQPRPPPPQQNSTYTNGADRFKDFKPPPTAQKPKAGQNEAHERANVFTAWQKMKTPKGDGTQKDNGNASFGRSKSTRVPSKNGFDPSAPGPTNEPAAPRSSYRSAYQRPAPTPPSPSQTPDPSRPSSPSPKTDRYKPPTDPYKSSKTDGYRPAYARVDSDHIPFSEGMPRVRTPYPSTKGERTSMFAEGLGRSASMRNSPTSRPGSSAQGGFASDTGKNGQRKSYGGNATRPFSRYDSSQSESSSVEEIPKASFKARTNGSSAKKSPDQPKQPSGFKPPPTNGFTGNAAQATPNVFKSRSAESINMKFSPNEWKGKFEGTPDYFAPNMSKGTTGKSRMSPSRGRSTNRSATNQPSNSRTQPPPPPPPVFSMPPPPPPLNTKPDARPASASAPQSAKFAPEEWQQTFKEATWAMPVPETSPRRAPVPTKRPKAVPRKDNSDVSPNKPKYQAFAEDAANSDGDAMDVDTDYFPPPDPKPSSTKPPPTHKSVPSMGSEGGIPIPTGPAASSAYIASTPLFDAFTGGLKNTEPFLPRTNGEGLGGMGDVASSLPFKSGASNTHPTKLMVPEKHKYPDYPKAPAPPPTLNLDKPTREQYLRDMATYFGFFRKWNKEMLKQFDAREDQLERKLDRNWLTNVGEKTTTMGFDSYMKTVEEDERARAHWQLGCEKHKNTMLAFKEFRLKTTREHARVRGSV</sequence>
<organism evidence="3 4">
    <name type="scientific">Delitschia confertaspora ATCC 74209</name>
    <dbReference type="NCBI Taxonomy" id="1513339"/>
    <lineage>
        <taxon>Eukaryota</taxon>
        <taxon>Fungi</taxon>
        <taxon>Dikarya</taxon>
        <taxon>Ascomycota</taxon>
        <taxon>Pezizomycotina</taxon>
        <taxon>Dothideomycetes</taxon>
        <taxon>Pleosporomycetidae</taxon>
        <taxon>Pleosporales</taxon>
        <taxon>Delitschiaceae</taxon>
        <taxon>Delitschia</taxon>
    </lineage>
</organism>
<dbReference type="OrthoDB" id="10250354at2759"/>
<feature type="compositionally biased region" description="Basic and acidic residues" evidence="1">
    <location>
        <begin position="248"/>
        <end position="266"/>
    </location>
</feature>
<dbReference type="InterPro" id="IPR036869">
    <property type="entry name" value="J_dom_sf"/>
</dbReference>
<feature type="compositionally biased region" description="Pro residues" evidence="1">
    <location>
        <begin position="587"/>
        <end position="602"/>
    </location>
</feature>
<feature type="compositionally biased region" description="Polar residues" evidence="1">
    <location>
        <begin position="373"/>
        <end position="389"/>
    </location>
</feature>
<dbReference type="InterPro" id="IPR051964">
    <property type="entry name" value="Chaperone_stress_response"/>
</dbReference>
<evidence type="ECO:0000313" key="4">
    <source>
        <dbReference type="Proteomes" id="UP000799536"/>
    </source>
</evidence>
<evidence type="ECO:0000313" key="3">
    <source>
        <dbReference type="EMBL" id="KAF2204542.1"/>
    </source>
</evidence>
<feature type="compositionally biased region" description="Low complexity" evidence="1">
    <location>
        <begin position="502"/>
        <end position="514"/>
    </location>
</feature>
<dbReference type="SMART" id="SM00271">
    <property type="entry name" value="DnaJ"/>
    <property type="match status" value="1"/>
</dbReference>
<dbReference type="InterPro" id="IPR018253">
    <property type="entry name" value="DnaJ_domain_CS"/>
</dbReference>
<dbReference type="Pfam" id="PF00226">
    <property type="entry name" value="DnaJ"/>
    <property type="match status" value="1"/>
</dbReference>
<dbReference type="InterPro" id="IPR001623">
    <property type="entry name" value="DnaJ_domain"/>
</dbReference>
<feature type="domain" description="J" evidence="2">
    <location>
        <begin position="9"/>
        <end position="75"/>
    </location>
</feature>
<dbReference type="AlphaFoldDB" id="A0A9P4JSJ1"/>
<evidence type="ECO:0000259" key="2">
    <source>
        <dbReference type="PROSITE" id="PS50076"/>
    </source>
</evidence>
<dbReference type="EMBL" id="ML993874">
    <property type="protein sequence ID" value="KAF2204542.1"/>
    <property type="molecule type" value="Genomic_DNA"/>
</dbReference>
<dbReference type="PANTHER" id="PTHR44029">
    <property type="entry name" value="DNAJ HOMOLOG SUBFAMILY C MEMBER 21"/>
    <property type="match status" value="1"/>
</dbReference>
<feature type="compositionally biased region" description="Pro residues" evidence="1">
    <location>
        <begin position="477"/>
        <end position="496"/>
    </location>
</feature>
<dbReference type="SUPFAM" id="SSF46565">
    <property type="entry name" value="Chaperone J-domain"/>
    <property type="match status" value="1"/>
</dbReference>
<feature type="compositionally biased region" description="Polar residues" evidence="1">
    <location>
        <begin position="81"/>
        <end position="93"/>
    </location>
</feature>
<feature type="compositionally biased region" description="Polar residues" evidence="1">
    <location>
        <begin position="399"/>
        <end position="425"/>
    </location>
</feature>
<dbReference type="GO" id="GO:0005737">
    <property type="term" value="C:cytoplasm"/>
    <property type="evidence" value="ECO:0007669"/>
    <property type="project" value="TreeGrafter"/>
</dbReference>
<gene>
    <name evidence="3" type="ORF">GQ43DRAFT_153254</name>
</gene>
<name>A0A9P4JSJ1_9PLEO</name>
<dbReference type="PROSITE" id="PS50076">
    <property type="entry name" value="DNAJ_2"/>
    <property type="match status" value="1"/>
</dbReference>
<evidence type="ECO:0000256" key="1">
    <source>
        <dbReference type="SAM" id="MobiDB-lite"/>
    </source>
</evidence>
<feature type="region of interest" description="Disordered" evidence="1">
    <location>
        <begin position="59"/>
        <end position="618"/>
    </location>
</feature>
<feature type="compositionally biased region" description="Low complexity" evidence="1">
    <location>
        <begin position="355"/>
        <end position="364"/>
    </location>
</feature>
<feature type="compositionally biased region" description="Polar residues" evidence="1">
    <location>
        <begin position="312"/>
        <end position="326"/>
    </location>
</feature>
<dbReference type="CDD" id="cd06257">
    <property type="entry name" value="DnaJ"/>
    <property type="match status" value="1"/>
</dbReference>